<gene>
    <name evidence="2" type="ORF">M0811_02616</name>
</gene>
<dbReference type="EMBL" id="JAPDFW010000114">
    <property type="protein sequence ID" value="KAJ5068673.1"/>
    <property type="molecule type" value="Genomic_DNA"/>
</dbReference>
<feature type="coiled-coil region" evidence="1">
    <location>
        <begin position="82"/>
        <end position="163"/>
    </location>
</feature>
<comment type="caution">
    <text evidence="2">The sequence shown here is derived from an EMBL/GenBank/DDBJ whole genome shotgun (WGS) entry which is preliminary data.</text>
</comment>
<organism evidence="2 3">
    <name type="scientific">Anaeramoeba ignava</name>
    <name type="common">Anaerobic marine amoeba</name>
    <dbReference type="NCBI Taxonomy" id="1746090"/>
    <lineage>
        <taxon>Eukaryota</taxon>
        <taxon>Metamonada</taxon>
        <taxon>Anaeramoebidae</taxon>
        <taxon>Anaeramoeba</taxon>
    </lineage>
</organism>
<accession>A0A9Q0L9M8</accession>
<dbReference type="Proteomes" id="UP001149090">
    <property type="component" value="Unassembled WGS sequence"/>
</dbReference>
<name>A0A9Q0L9M8_ANAIG</name>
<reference evidence="2" key="1">
    <citation type="submission" date="2022-10" db="EMBL/GenBank/DDBJ databases">
        <title>Novel sulphate-reducing endosymbionts in the free-living metamonad Anaeramoeba.</title>
        <authorList>
            <person name="Jerlstrom-Hultqvist J."/>
            <person name="Cepicka I."/>
            <person name="Gallot-Lavallee L."/>
            <person name="Salas-Leiva D."/>
            <person name="Curtis B.A."/>
            <person name="Zahonova K."/>
            <person name="Pipaliya S."/>
            <person name="Dacks J."/>
            <person name="Roger A.J."/>
        </authorList>
    </citation>
    <scope>NUCLEOTIDE SEQUENCE</scope>
    <source>
        <strain evidence="2">BMAN</strain>
    </source>
</reference>
<protein>
    <submittedName>
        <fullName evidence="2">Uncharacterized protein</fullName>
    </submittedName>
</protein>
<evidence type="ECO:0000313" key="3">
    <source>
        <dbReference type="Proteomes" id="UP001149090"/>
    </source>
</evidence>
<proteinExistence type="predicted"/>
<evidence type="ECO:0000256" key="1">
    <source>
        <dbReference type="SAM" id="Coils"/>
    </source>
</evidence>
<evidence type="ECO:0000313" key="2">
    <source>
        <dbReference type="EMBL" id="KAJ5068673.1"/>
    </source>
</evidence>
<keyword evidence="3" id="KW-1185">Reference proteome</keyword>
<dbReference type="AlphaFoldDB" id="A0A9Q0L9M8"/>
<keyword evidence="1" id="KW-0175">Coiled coil</keyword>
<sequence length="167" mass="20215">MNIHSFKLIFDSFINKISSLSEQTKLTKNLIKIISDLKTITIQEILITDQQLDSQKRLENSLKDCKNESILKKLEDQFNKKQKFFHQNIEEFENRIEQIKQKIQNEEKQFQQKKQKIQENSDQEIQILKKKMNQIENDLIRKINQLKIIREQKRSQNEEEETNLKQK</sequence>